<dbReference type="PANTHER" id="PTHR13939">
    <property type="entry name" value="NICOTINAMIDE-NUCLEOTIDE AMIDOHYDROLASE PNCC"/>
    <property type="match status" value="1"/>
</dbReference>
<dbReference type="InterPro" id="IPR008135">
    <property type="entry name" value="Competence-induced_CinA"/>
</dbReference>
<evidence type="ECO:0000313" key="3">
    <source>
        <dbReference type="EMBL" id="AJF07878.1"/>
    </source>
</evidence>
<dbReference type="InterPro" id="IPR050101">
    <property type="entry name" value="CinA"/>
</dbReference>
<protein>
    <recommendedName>
        <fullName evidence="1">CinA-like protein</fullName>
    </recommendedName>
</protein>
<evidence type="ECO:0000313" key="4">
    <source>
        <dbReference type="Proteomes" id="UP000035036"/>
    </source>
</evidence>
<dbReference type="PANTHER" id="PTHR13939:SF0">
    <property type="entry name" value="NMN AMIDOHYDROLASE-LIKE PROTEIN YFAY"/>
    <property type="match status" value="1"/>
</dbReference>
<dbReference type="NCBIfam" id="TIGR00199">
    <property type="entry name" value="PncC_domain"/>
    <property type="match status" value="1"/>
</dbReference>
<accession>A0A0B5FKF3</accession>
<dbReference type="AlphaFoldDB" id="A0A0B5FKF3"/>
<dbReference type="SMART" id="SM00852">
    <property type="entry name" value="MoCF_biosynth"/>
    <property type="match status" value="1"/>
</dbReference>
<dbReference type="KEGG" id="gsb:GSUB_03130"/>
<proteinExistence type="inferred from homology"/>
<dbReference type="PIRSF" id="PIRSF006728">
    <property type="entry name" value="CinA"/>
    <property type="match status" value="1"/>
</dbReference>
<dbReference type="Pfam" id="PF00994">
    <property type="entry name" value="MoCF_biosynth"/>
    <property type="match status" value="1"/>
</dbReference>
<dbReference type="SUPFAM" id="SSF53218">
    <property type="entry name" value="Molybdenum cofactor biosynthesis proteins"/>
    <property type="match status" value="1"/>
</dbReference>
<dbReference type="EMBL" id="CP010311">
    <property type="protein sequence ID" value="AJF07878.1"/>
    <property type="molecule type" value="Genomic_DNA"/>
</dbReference>
<dbReference type="SUPFAM" id="SSF142433">
    <property type="entry name" value="CinA-like"/>
    <property type="match status" value="1"/>
</dbReference>
<keyword evidence="4" id="KW-1185">Reference proteome</keyword>
<evidence type="ECO:0000259" key="2">
    <source>
        <dbReference type="SMART" id="SM00852"/>
    </source>
</evidence>
<dbReference type="HOGENOM" id="CLU_030805_9_2_7"/>
<dbReference type="InterPro" id="IPR001453">
    <property type="entry name" value="MoaB/Mog_dom"/>
</dbReference>
<dbReference type="InterPro" id="IPR036653">
    <property type="entry name" value="CinA-like_C"/>
</dbReference>
<gene>
    <name evidence="3" type="ORF">GSUB_03130</name>
</gene>
<dbReference type="NCBIfam" id="NF001813">
    <property type="entry name" value="PRK00549.1"/>
    <property type="match status" value="1"/>
</dbReference>
<dbReference type="Proteomes" id="UP000035036">
    <property type="component" value="Chromosome"/>
</dbReference>
<dbReference type="Gene3D" id="3.40.980.10">
    <property type="entry name" value="MoaB/Mog-like domain"/>
    <property type="match status" value="1"/>
</dbReference>
<dbReference type="HAMAP" id="MF_00226_B">
    <property type="entry name" value="CinA_B"/>
    <property type="match status" value="1"/>
</dbReference>
<comment type="similarity">
    <text evidence="1">Belongs to the CinA family.</text>
</comment>
<dbReference type="Pfam" id="PF02464">
    <property type="entry name" value="CinA"/>
    <property type="match status" value="1"/>
</dbReference>
<dbReference type="CDD" id="cd00885">
    <property type="entry name" value="cinA"/>
    <property type="match status" value="1"/>
</dbReference>
<dbReference type="Gene3D" id="3.90.950.20">
    <property type="entry name" value="CinA-like"/>
    <property type="match status" value="1"/>
</dbReference>
<sequence>MRIATLVVGDELLNGEISDTNTAAMGRALGKLGCRALEGRTIADSEESISATLQELASRYQVVLVAGGLGPTRDDLTARAAGRAFEQRLVLNDEALESIRTFFQEQRLEMDPRNEKQALLPQKAIPLANPAGTAPGFVLTQNSCRLLFFPGVPAELEAMLECHLPPLLDEWFGDRPPMGERVLKIFGLSEPKTESMIESQPLPEGVTIAFGVDHPFVHLKLRAAGDDWEERLDQTEVSMRKKLGDFIVARERETLAQNVAAMMKQSGLTLALAESCTGGMVAEWLTAIPGASTYLDRAAVTYSNQAKNDWLGVSKRILHEHGAVSEFCARAMATGLRQATRTDITLAITGIAGPDGGTEDKPVGTVFIALSAGDAEQAKRYTFGGTRDQVRRASACMALEWLRRYLIEHQRR</sequence>
<dbReference type="STRING" id="483547.GSUB_03130"/>
<dbReference type="NCBIfam" id="TIGR00200">
    <property type="entry name" value="cinA_nterm"/>
    <property type="match status" value="1"/>
</dbReference>
<dbReference type="InterPro" id="IPR008136">
    <property type="entry name" value="CinA_C"/>
</dbReference>
<name>A0A0B5FKF3_9BACT</name>
<evidence type="ECO:0000256" key="1">
    <source>
        <dbReference type="HAMAP-Rule" id="MF_00226"/>
    </source>
</evidence>
<feature type="domain" description="MoaB/Mog" evidence="2">
    <location>
        <begin position="4"/>
        <end position="170"/>
    </location>
</feature>
<organism evidence="3 4">
    <name type="scientific">Geoalkalibacter subterraneus</name>
    <dbReference type="NCBI Taxonomy" id="483547"/>
    <lineage>
        <taxon>Bacteria</taxon>
        <taxon>Pseudomonadati</taxon>
        <taxon>Thermodesulfobacteriota</taxon>
        <taxon>Desulfuromonadia</taxon>
        <taxon>Desulfuromonadales</taxon>
        <taxon>Geoalkalibacteraceae</taxon>
        <taxon>Geoalkalibacter</taxon>
    </lineage>
</organism>
<dbReference type="InterPro" id="IPR036425">
    <property type="entry name" value="MoaB/Mog-like_dom_sf"/>
</dbReference>
<reference evidence="3 4" key="1">
    <citation type="journal article" date="2015" name="Genome Announc.">
        <title>Genomes of Geoalkalibacter ferrihydriticus Z-0531T and Geoalkalibacter subterraneus Red1T, Two Haloalkaliphilic Metal-Reducing Deltaproteobacteria.</title>
        <authorList>
            <person name="Badalamenti J.P."/>
            <person name="Krajmalnik-Brown R."/>
            <person name="Torres C.I."/>
            <person name="Bond D.R."/>
        </authorList>
    </citation>
    <scope>NUCLEOTIDE SEQUENCE [LARGE SCALE GENOMIC DNA]</scope>
    <source>
        <strain evidence="3 4">Red1</strain>
    </source>
</reference>